<evidence type="ECO:0000256" key="8">
    <source>
        <dbReference type="ARBA" id="ARBA00022932"/>
    </source>
</evidence>
<dbReference type="PANTHER" id="PTHR42648">
    <property type="entry name" value="TRANSPOSASE, PUTATIVE-RELATED"/>
    <property type="match status" value="1"/>
</dbReference>
<dbReference type="InterPro" id="IPR036397">
    <property type="entry name" value="RNaseH_sf"/>
</dbReference>
<dbReference type="OrthoDB" id="413361at2759"/>
<dbReference type="GO" id="GO:0006310">
    <property type="term" value="P:DNA recombination"/>
    <property type="evidence" value="ECO:0007669"/>
    <property type="project" value="UniProtKB-KW"/>
</dbReference>
<evidence type="ECO:0000256" key="7">
    <source>
        <dbReference type="ARBA" id="ARBA00022918"/>
    </source>
</evidence>
<dbReference type="GO" id="GO:0003676">
    <property type="term" value="F:nucleic acid binding"/>
    <property type="evidence" value="ECO:0007669"/>
    <property type="project" value="InterPro"/>
</dbReference>
<dbReference type="Proteomes" id="UP000499080">
    <property type="component" value="Unassembled WGS sequence"/>
</dbReference>
<evidence type="ECO:0000313" key="11">
    <source>
        <dbReference type="EMBL" id="GBM86631.1"/>
    </source>
</evidence>
<evidence type="ECO:0000313" key="12">
    <source>
        <dbReference type="Proteomes" id="UP000499080"/>
    </source>
</evidence>
<gene>
    <name evidence="11" type="primary">POLX_1730</name>
    <name evidence="11" type="ORF">AVEN_71832_1</name>
</gene>
<dbReference type="AlphaFoldDB" id="A0A4Y2J8M3"/>
<keyword evidence="7" id="KW-0695">RNA-directed DNA polymerase</keyword>
<keyword evidence="8" id="KW-0808">Transferase</keyword>
<dbReference type="InterPro" id="IPR039537">
    <property type="entry name" value="Retrotran_Ty1/copia-like"/>
</dbReference>
<dbReference type="PROSITE" id="PS50994">
    <property type="entry name" value="INTEGRASE"/>
    <property type="match status" value="1"/>
</dbReference>
<evidence type="ECO:0000256" key="5">
    <source>
        <dbReference type="ARBA" id="ARBA00022842"/>
    </source>
</evidence>
<dbReference type="GO" id="GO:0046872">
    <property type="term" value="F:metal ion binding"/>
    <property type="evidence" value="ECO:0007669"/>
    <property type="project" value="UniProtKB-KW"/>
</dbReference>
<proteinExistence type="predicted"/>
<dbReference type="GO" id="GO:0003964">
    <property type="term" value="F:RNA-directed DNA polymerase activity"/>
    <property type="evidence" value="ECO:0007669"/>
    <property type="project" value="UniProtKB-KW"/>
</dbReference>
<evidence type="ECO:0000259" key="10">
    <source>
        <dbReference type="PROSITE" id="PS50994"/>
    </source>
</evidence>
<accession>A0A4Y2J8M3</accession>
<dbReference type="PANTHER" id="PTHR42648:SF11">
    <property type="entry name" value="TRANSPOSON TY4-P GAG-POL POLYPROTEIN"/>
    <property type="match status" value="1"/>
</dbReference>
<reference evidence="11 12" key="1">
    <citation type="journal article" date="2019" name="Sci. Rep.">
        <title>Orb-weaving spider Araneus ventricosus genome elucidates the spidroin gene catalogue.</title>
        <authorList>
            <person name="Kono N."/>
            <person name="Nakamura H."/>
            <person name="Ohtoshi R."/>
            <person name="Moran D.A.P."/>
            <person name="Shinohara A."/>
            <person name="Yoshida Y."/>
            <person name="Fujiwara M."/>
            <person name="Mori M."/>
            <person name="Tomita M."/>
            <person name="Arakawa K."/>
        </authorList>
    </citation>
    <scope>NUCLEOTIDE SEQUENCE [LARGE SCALE GENOMIC DNA]</scope>
</reference>
<evidence type="ECO:0000256" key="3">
    <source>
        <dbReference type="ARBA" id="ARBA00022759"/>
    </source>
</evidence>
<keyword evidence="6" id="KW-0229">DNA integration</keyword>
<dbReference type="InterPro" id="IPR001584">
    <property type="entry name" value="Integrase_cat-core"/>
</dbReference>
<dbReference type="Gene3D" id="3.30.420.10">
    <property type="entry name" value="Ribonuclease H-like superfamily/Ribonuclease H"/>
    <property type="match status" value="1"/>
</dbReference>
<keyword evidence="9" id="KW-0233">DNA recombination</keyword>
<dbReference type="GO" id="GO:0003887">
    <property type="term" value="F:DNA-directed DNA polymerase activity"/>
    <property type="evidence" value="ECO:0007669"/>
    <property type="project" value="UniProtKB-KW"/>
</dbReference>
<name>A0A4Y2J8M3_ARAVE</name>
<dbReference type="SUPFAM" id="SSF53098">
    <property type="entry name" value="Ribonuclease H-like"/>
    <property type="match status" value="1"/>
</dbReference>
<keyword evidence="3" id="KW-0255">Endonuclease</keyword>
<keyword evidence="8" id="KW-0239">DNA-directed DNA polymerase</keyword>
<dbReference type="EMBL" id="BGPR01003328">
    <property type="protein sequence ID" value="GBM86631.1"/>
    <property type="molecule type" value="Genomic_DNA"/>
</dbReference>
<dbReference type="GO" id="GO:0016787">
    <property type="term" value="F:hydrolase activity"/>
    <property type="evidence" value="ECO:0007669"/>
    <property type="project" value="UniProtKB-KW"/>
</dbReference>
<evidence type="ECO:0000256" key="1">
    <source>
        <dbReference type="ARBA" id="ARBA00022722"/>
    </source>
</evidence>
<comment type="caution">
    <text evidence="11">The sequence shown here is derived from an EMBL/GenBank/DDBJ whole genome shotgun (WGS) entry which is preliminary data.</text>
</comment>
<keyword evidence="2" id="KW-0479">Metal-binding</keyword>
<protein>
    <submittedName>
        <fullName evidence="11">Retrovirus-related Pol polyprotein from transposon TNT 1-94</fullName>
    </submittedName>
</protein>
<keyword evidence="12" id="KW-1185">Reference proteome</keyword>
<organism evidence="11 12">
    <name type="scientific">Araneus ventricosus</name>
    <name type="common">Orbweaver spider</name>
    <name type="synonym">Epeira ventricosa</name>
    <dbReference type="NCBI Taxonomy" id="182803"/>
    <lineage>
        <taxon>Eukaryota</taxon>
        <taxon>Metazoa</taxon>
        <taxon>Ecdysozoa</taxon>
        <taxon>Arthropoda</taxon>
        <taxon>Chelicerata</taxon>
        <taxon>Arachnida</taxon>
        <taxon>Araneae</taxon>
        <taxon>Araneomorphae</taxon>
        <taxon>Entelegynae</taxon>
        <taxon>Araneoidea</taxon>
        <taxon>Araneidae</taxon>
        <taxon>Araneus</taxon>
    </lineage>
</organism>
<keyword evidence="4" id="KW-0378">Hydrolase</keyword>
<keyword evidence="1" id="KW-0540">Nuclease</keyword>
<dbReference type="InterPro" id="IPR012337">
    <property type="entry name" value="RNaseH-like_sf"/>
</dbReference>
<keyword evidence="8" id="KW-0548">Nucleotidyltransferase</keyword>
<sequence>MSEVFEKFKIFRLHVEKQTRRPIKILRSDNGTEYINNETMKYLATKGIQHQKSIPYIPEQMGIAERNNRTLVEWARSMLADAPLDRKYWAEAVQTANHCKNISSTVAVTCMTPYEKEWR</sequence>
<keyword evidence="5" id="KW-0460">Magnesium</keyword>
<evidence type="ECO:0000256" key="2">
    <source>
        <dbReference type="ARBA" id="ARBA00022723"/>
    </source>
</evidence>
<evidence type="ECO:0000256" key="9">
    <source>
        <dbReference type="ARBA" id="ARBA00023172"/>
    </source>
</evidence>
<evidence type="ECO:0000256" key="6">
    <source>
        <dbReference type="ARBA" id="ARBA00022908"/>
    </source>
</evidence>
<dbReference type="GO" id="GO:0004519">
    <property type="term" value="F:endonuclease activity"/>
    <property type="evidence" value="ECO:0007669"/>
    <property type="project" value="UniProtKB-KW"/>
</dbReference>
<dbReference type="GO" id="GO:0015074">
    <property type="term" value="P:DNA integration"/>
    <property type="evidence" value="ECO:0007669"/>
    <property type="project" value="UniProtKB-KW"/>
</dbReference>
<feature type="domain" description="Integrase catalytic" evidence="10">
    <location>
        <begin position="1"/>
        <end position="119"/>
    </location>
</feature>
<evidence type="ECO:0000256" key="4">
    <source>
        <dbReference type="ARBA" id="ARBA00022801"/>
    </source>
</evidence>